<reference evidence="1 2" key="1">
    <citation type="submission" date="2017-06" db="EMBL/GenBank/DDBJ databases">
        <authorList>
            <person name="Kim H.J."/>
            <person name="Triplett B.A."/>
        </authorList>
    </citation>
    <scope>NUCLEOTIDE SEQUENCE [LARGE SCALE GENOMIC DNA]</scope>
    <source>
        <strain evidence="1 2">DSM 44272</strain>
    </source>
</reference>
<proteinExistence type="predicted"/>
<accession>A0A238ZGE3</accession>
<keyword evidence="2" id="KW-1185">Reference proteome</keyword>
<dbReference type="RefSeq" id="WP_089338367.1">
    <property type="nucleotide sequence ID" value="NZ_FZNO01000028.1"/>
</dbReference>
<organism evidence="1 2">
    <name type="scientific">Blastococcus mobilis</name>
    <dbReference type="NCBI Taxonomy" id="1938746"/>
    <lineage>
        <taxon>Bacteria</taxon>
        <taxon>Bacillati</taxon>
        <taxon>Actinomycetota</taxon>
        <taxon>Actinomycetes</taxon>
        <taxon>Geodermatophilales</taxon>
        <taxon>Geodermatophilaceae</taxon>
        <taxon>Blastococcus</taxon>
    </lineage>
</organism>
<dbReference type="AlphaFoldDB" id="A0A238ZGE3"/>
<gene>
    <name evidence="1" type="ORF">SAMN06272737_12837</name>
</gene>
<dbReference type="EMBL" id="FZNO01000028">
    <property type="protein sequence ID" value="SNR82068.1"/>
    <property type="molecule type" value="Genomic_DNA"/>
</dbReference>
<evidence type="ECO:0000313" key="1">
    <source>
        <dbReference type="EMBL" id="SNR82068.1"/>
    </source>
</evidence>
<dbReference type="Proteomes" id="UP000198403">
    <property type="component" value="Unassembled WGS sequence"/>
</dbReference>
<name>A0A238ZGE3_9ACTN</name>
<dbReference type="OrthoDB" id="3789942at2"/>
<protein>
    <submittedName>
        <fullName evidence="1">Uncharacterized protein</fullName>
    </submittedName>
</protein>
<sequence>MQTGRPSTGPAPQGDEVVRWRRRWLLEAGFSSALAAVLAADFRLDLHAVLQLVERGCPPVLAARILAPADEDPGASR</sequence>
<evidence type="ECO:0000313" key="2">
    <source>
        <dbReference type="Proteomes" id="UP000198403"/>
    </source>
</evidence>